<reference evidence="1" key="1">
    <citation type="submission" date="2021-03" db="EMBL/GenBank/DDBJ databases">
        <title>Genomic Encyclopedia of Type Strains, Phase IV (KMG-IV): sequencing the most valuable type-strain genomes for metagenomic binning, comparative biology and taxonomic classification.</title>
        <authorList>
            <person name="Goeker M."/>
        </authorList>
    </citation>
    <scope>NUCLEOTIDE SEQUENCE</scope>
    <source>
        <strain evidence="1">DSM 18131</strain>
    </source>
</reference>
<accession>A0ACC5SS53</accession>
<comment type="caution">
    <text evidence="1">The sequence shown here is derived from an EMBL/GenBank/DDBJ whole genome shotgun (WGS) entry which is preliminary data.</text>
</comment>
<dbReference type="Proteomes" id="UP000823773">
    <property type="component" value="Unassembled WGS sequence"/>
</dbReference>
<keyword evidence="2" id="KW-1185">Reference proteome</keyword>
<name>A0ACC5SS53_ENSAD</name>
<protein>
    <submittedName>
        <fullName evidence="1">Uncharacterized protein</fullName>
    </submittedName>
</protein>
<gene>
    <name evidence="1" type="ORF">J2Z19_001429</name>
</gene>
<evidence type="ECO:0000313" key="2">
    <source>
        <dbReference type="Proteomes" id="UP000823773"/>
    </source>
</evidence>
<organism evidence="1 2">
    <name type="scientific">Ensifer adhaerens</name>
    <name type="common">Sinorhizobium morelense</name>
    <dbReference type="NCBI Taxonomy" id="106592"/>
    <lineage>
        <taxon>Bacteria</taxon>
        <taxon>Pseudomonadati</taxon>
        <taxon>Pseudomonadota</taxon>
        <taxon>Alphaproteobacteria</taxon>
        <taxon>Hyphomicrobiales</taxon>
        <taxon>Rhizobiaceae</taxon>
        <taxon>Sinorhizobium/Ensifer group</taxon>
        <taxon>Ensifer</taxon>
    </lineage>
</organism>
<sequence>MHKGLTEASYSARMKPISTIREWFRKANCGPISICR</sequence>
<evidence type="ECO:0000313" key="1">
    <source>
        <dbReference type="EMBL" id="MBP1871717.1"/>
    </source>
</evidence>
<dbReference type="EMBL" id="JAGGJR010000002">
    <property type="protein sequence ID" value="MBP1871717.1"/>
    <property type="molecule type" value="Genomic_DNA"/>
</dbReference>
<proteinExistence type="predicted"/>